<gene>
    <name evidence="2" type="ORF">MTR67_012737</name>
</gene>
<protein>
    <submittedName>
        <fullName evidence="2">Uncharacterized protein</fullName>
    </submittedName>
</protein>
<organism evidence="2 3">
    <name type="scientific">Solanum verrucosum</name>
    <dbReference type="NCBI Taxonomy" id="315347"/>
    <lineage>
        <taxon>Eukaryota</taxon>
        <taxon>Viridiplantae</taxon>
        <taxon>Streptophyta</taxon>
        <taxon>Embryophyta</taxon>
        <taxon>Tracheophyta</taxon>
        <taxon>Spermatophyta</taxon>
        <taxon>Magnoliopsida</taxon>
        <taxon>eudicotyledons</taxon>
        <taxon>Gunneridae</taxon>
        <taxon>Pentapetalae</taxon>
        <taxon>asterids</taxon>
        <taxon>lamiids</taxon>
        <taxon>Solanales</taxon>
        <taxon>Solanaceae</taxon>
        <taxon>Solanoideae</taxon>
        <taxon>Solaneae</taxon>
        <taxon>Solanum</taxon>
    </lineage>
</organism>
<dbReference type="Proteomes" id="UP001234989">
    <property type="component" value="Chromosome 3"/>
</dbReference>
<proteinExistence type="predicted"/>
<evidence type="ECO:0000313" key="3">
    <source>
        <dbReference type="Proteomes" id="UP001234989"/>
    </source>
</evidence>
<accession>A0AAF0QAD2</accession>
<keyword evidence="3" id="KW-1185">Reference proteome</keyword>
<name>A0AAF0QAD2_SOLVR</name>
<reference evidence="2" key="1">
    <citation type="submission" date="2023-08" db="EMBL/GenBank/DDBJ databases">
        <title>A de novo genome assembly of Solanum verrucosum Schlechtendal, a Mexican diploid species geographically isolated from the other diploid A-genome species in potato relatives.</title>
        <authorList>
            <person name="Hosaka K."/>
        </authorList>
    </citation>
    <scope>NUCLEOTIDE SEQUENCE</scope>
    <source>
        <tissue evidence="2">Young leaves</tissue>
    </source>
</reference>
<keyword evidence="1" id="KW-1133">Transmembrane helix</keyword>
<dbReference type="EMBL" id="CP133614">
    <property type="protein sequence ID" value="WMV19352.1"/>
    <property type="molecule type" value="Genomic_DNA"/>
</dbReference>
<evidence type="ECO:0000256" key="1">
    <source>
        <dbReference type="SAM" id="Phobius"/>
    </source>
</evidence>
<feature type="transmembrane region" description="Helical" evidence="1">
    <location>
        <begin position="133"/>
        <end position="155"/>
    </location>
</feature>
<evidence type="ECO:0000313" key="2">
    <source>
        <dbReference type="EMBL" id="WMV19352.1"/>
    </source>
</evidence>
<keyword evidence="1" id="KW-0472">Membrane</keyword>
<dbReference type="AlphaFoldDB" id="A0AAF0QAD2"/>
<keyword evidence="1" id="KW-0812">Transmembrane</keyword>
<sequence>MNRAALISSQVNPIHIRASLFHSSPILERRRRTHWDSGKCANNGSSRIENDTVFLDVKRRSVHVTHCQKNCAHLVIKLCNMGSFCWNRRVSAYMMQFFWKSFFSRRYRKHNSRQALFESVNGFAEQFFQFQMVLYNEAVISLTMAWAGLMGIWLLT</sequence>